<keyword evidence="1" id="KW-1133">Transmembrane helix</keyword>
<gene>
    <name evidence="2" type="ORF">BN996_03542</name>
</gene>
<accession>A0A0D6JVT9</accession>
<sequence length="179" mass="18812">MALVWYLDRALALVAYPALYLAVLTGILYNAEAFGPLRDAARRIHVEVSVFAMMLVLAHGVVGVADVWTVLDGAAPVPDYGLPYLLAGSAVGVGALVVLVVAVLGFLDPRRFARPWSPRVVHAFAYAGFGFATLHAAAVGTDLAGFVVPGLVALVGFLAYVLALRALSHEAARVTARES</sequence>
<feature type="transmembrane region" description="Helical" evidence="1">
    <location>
        <begin position="50"/>
        <end position="71"/>
    </location>
</feature>
<evidence type="ECO:0008006" key="4">
    <source>
        <dbReference type="Google" id="ProtNLM"/>
    </source>
</evidence>
<feature type="transmembrane region" description="Helical" evidence="1">
    <location>
        <begin position="83"/>
        <end position="107"/>
    </location>
</feature>
<dbReference type="Proteomes" id="UP000198902">
    <property type="component" value="Unassembled WGS sequence"/>
</dbReference>
<name>A0A0D6JVT9_9EURY</name>
<organism evidence="2 3">
    <name type="scientific">Haloferax massiliensis</name>
    <dbReference type="NCBI Taxonomy" id="1476858"/>
    <lineage>
        <taxon>Archaea</taxon>
        <taxon>Methanobacteriati</taxon>
        <taxon>Methanobacteriota</taxon>
        <taxon>Stenosarchaea group</taxon>
        <taxon>Halobacteria</taxon>
        <taxon>Halobacteriales</taxon>
        <taxon>Haloferacaceae</taxon>
        <taxon>Haloferax</taxon>
    </lineage>
</organism>
<evidence type="ECO:0000313" key="2">
    <source>
        <dbReference type="EMBL" id="CQR53254.1"/>
    </source>
</evidence>
<proteinExistence type="predicted"/>
<evidence type="ECO:0000313" key="3">
    <source>
        <dbReference type="Proteomes" id="UP000198902"/>
    </source>
</evidence>
<reference evidence="3" key="1">
    <citation type="submission" date="2015-03" db="EMBL/GenBank/DDBJ databases">
        <authorList>
            <person name="Urmite Genomes"/>
        </authorList>
    </citation>
    <scope>NUCLEOTIDE SEQUENCE [LARGE SCALE GENOMIC DNA]</scope>
    <source>
        <strain evidence="3">Arc-Hr</strain>
    </source>
</reference>
<dbReference type="OrthoDB" id="187777at2157"/>
<keyword evidence="1" id="KW-0812">Transmembrane</keyword>
<feature type="transmembrane region" description="Helical" evidence="1">
    <location>
        <begin position="6"/>
        <end position="29"/>
    </location>
</feature>
<dbReference type="EMBL" id="CSTE01000005">
    <property type="protein sequence ID" value="CQR53254.1"/>
    <property type="molecule type" value="Genomic_DNA"/>
</dbReference>
<keyword evidence="3" id="KW-1185">Reference proteome</keyword>
<feature type="transmembrane region" description="Helical" evidence="1">
    <location>
        <begin position="143"/>
        <end position="163"/>
    </location>
</feature>
<evidence type="ECO:0000256" key="1">
    <source>
        <dbReference type="SAM" id="Phobius"/>
    </source>
</evidence>
<feature type="transmembrane region" description="Helical" evidence="1">
    <location>
        <begin position="119"/>
        <end position="137"/>
    </location>
</feature>
<protein>
    <recommendedName>
        <fullName evidence="4">Ferric reductase like transmembrane component</fullName>
    </recommendedName>
</protein>
<keyword evidence="1" id="KW-0472">Membrane</keyword>
<dbReference type="RefSeq" id="WP_089781210.1">
    <property type="nucleotide sequence ID" value="NZ_CABLRR010000005.1"/>
</dbReference>
<dbReference type="AlphaFoldDB" id="A0A0D6JVT9"/>